<organism evidence="2 3">
    <name type="scientific">Arthrobotrys musiformis</name>
    <dbReference type="NCBI Taxonomy" id="47236"/>
    <lineage>
        <taxon>Eukaryota</taxon>
        <taxon>Fungi</taxon>
        <taxon>Dikarya</taxon>
        <taxon>Ascomycota</taxon>
        <taxon>Pezizomycotina</taxon>
        <taxon>Orbiliomycetes</taxon>
        <taxon>Orbiliales</taxon>
        <taxon>Orbiliaceae</taxon>
        <taxon>Arthrobotrys</taxon>
    </lineage>
</organism>
<feature type="chain" id="PRO_5043743256" evidence="1">
    <location>
        <begin position="17"/>
        <end position="117"/>
    </location>
</feature>
<proteinExistence type="predicted"/>
<evidence type="ECO:0000313" key="2">
    <source>
        <dbReference type="EMBL" id="KAK6507890.1"/>
    </source>
</evidence>
<gene>
    <name evidence="2" type="ORF">TWF481_006311</name>
</gene>
<dbReference type="Proteomes" id="UP001370758">
    <property type="component" value="Unassembled WGS sequence"/>
</dbReference>
<feature type="signal peptide" evidence="1">
    <location>
        <begin position="1"/>
        <end position="16"/>
    </location>
</feature>
<sequence length="117" mass="12739">MKYLLHCLFLVSTVAALPFRDIGSLARNQTVAATAADPIDTSTATSFGFEFTTTTDNPEPISNPGTRKEFCNDEQIAKCKDLVGSEDFGCEATIEEKELTTRVTGRCYPGDTPVPNR</sequence>
<comment type="caution">
    <text evidence="2">The sequence shown here is derived from an EMBL/GenBank/DDBJ whole genome shotgun (WGS) entry which is preliminary data.</text>
</comment>
<accession>A0AAV9WGV6</accession>
<dbReference type="AlphaFoldDB" id="A0AAV9WGV6"/>
<reference evidence="2 3" key="1">
    <citation type="submission" date="2023-08" db="EMBL/GenBank/DDBJ databases">
        <authorList>
            <person name="Palmer J.M."/>
        </authorList>
    </citation>
    <scope>NUCLEOTIDE SEQUENCE [LARGE SCALE GENOMIC DNA]</scope>
    <source>
        <strain evidence="2 3">TWF481</strain>
    </source>
</reference>
<keyword evidence="1" id="KW-0732">Signal</keyword>
<dbReference type="EMBL" id="JAVHJL010000003">
    <property type="protein sequence ID" value="KAK6507890.1"/>
    <property type="molecule type" value="Genomic_DNA"/>
</dbReference>
<evidence type="ECO:0000256" key="1">
    <source>
        <dbReference type="SAM" id="SignalP"/>
    </source>
</evidence>
<evidence type="ECO:0000313" key="3">
    <source>
        <dbReference type="Proteomes" id="UP001370758"/>
    </source>
</evidence>
<protein>
    <submittedName>
        <fullName evidence="2">Uncharacterized protein</fullName>
    </submittedName>
</protein>
<name>A0AAV9WGV6_9PEZI</name>
<keyword evidence="3" id="KW-1185">Reference proteome</keyword>